<name>A0A2U2AMZ0_9GAMM</name>
<gene>
    <name evidence="1" type="ORF">DC082_03365</name>
</gene>
<accession>A0A2U2AMZ0</accession>
<evidence type="ECO:0000313" key="1">
    <source>
        <dbReference type="EMBL" id="PWD84584.1"/>
    </source>
</evidence>
<dbReference type="Proteomes" id="UP000244948">
    <property type="component" value="Unassembled WGS sequence"/>
</dbReference>
<dbReference type="AlphaFoldDB" id="A0A2U2AMZ0"/>
<organism evidence="1 2">
    <name type="scientific">Ignatzschineria indica</name>
    <dbReference type="NCBI Taxonomy" id="472583"/>
    <lineage>
        <taxon>Bacteria</taxon>
        <taxon>Pseudomonadati</taxon>
        <taxon>Pseudomonadota</taxon>
        <taxon>Gammaproteobacteria</taxon>
        <taxon>Cardiobacteriales</taxon>
        <taxon>Ignatzschineriaceae</taxon>
        <taxon>Ignatzschineria</taxon>
    </lineage>
</organism>
<protein>
    <recommendedName>
        <fullName evidence="3">Peptidase S9 prolyl oligopeptidase catalytic domain-containing protein</fullName>
    </recommendedName>
</protein>
<evidence type="ECO:0000313" key="2">
    <source>
        <dbReference type="Proteomes" id="UP000244948"/>
    </source>
</evidence>
<reference evidence="1 2" key="1">
    <citation type="journal article" date="2018" name="Genome Announc.">
        <title>Ignatzschineria cameli sp. nov., isolated from necrotic foot tissue of dromedaries (Camelus dromedarius) and associated maggots (Wohlfahrtia species) in Dubai.</title>
        <authorList>
            <person name="Tsang C.C."/>
            <person name="Tang J.Y."/>
            <person name="Fong J.Y."/>
            <person name="Kinne J."/>
            <person name="Lee H.H."/>
            <person name="Joseph M."/>
            <person name="Jose S."/>
            <person name="Schuster R.K."/>
            <person name="Tang Y."/>
            <person name="Sivakumar S."/>
            <person name="Chen J.H."/>
            <person name="Teng J.L."/>
            <person name="Lau S.K."/>
            <person name="Wernery U."/>
            <person name="Woo P.C."/>
        </authorList>
    </citation>
    <scope>NUCLEOTIDE SEQUENCE [LARGE SCALE GENOMIC DNA]</scope>
    <source>
        <strain evidence="1 2">KCTC 22643</strain>
    </source>
</reference>
<evidence type="ECO:0008006" key="3">
    <source>
        <dbReference type="Google" id="ProtNLM"/>
    </source>
</evidence>
<sequence>MLGISMGGYAAIYFAFYMKAKGAIVGNPQVTYKATEMCFYRNWERQIRNIGTQWCDLDMLAIRSDYVPFIYLKYGNYSADKSASDTLVLTLINKHCLLMIRKEDWKDHTVNALYKKHRKSSSIF</sequence>
<comment type="caution">
    <text evidence="1">The sequence shown here is derived from an EMBL/GenBank/DDBJ whole genome shotgun (WGS) entry which is preliminary data.</text>
</comment>
<keyword evidence="2" id="KW-1185">Reference proteome</keyword>
<proteinExistence type="predicted"/>
<dbReference type="EMBL" id="QEWR01000002">
    <property type="protein sequence ID" value="PWD84584.1"/>
    <property type="molecule type" value="Genomic_DNA"/>
</dbReference>